<dbReference type="GO" id="GO:0005829">
    <property type="term" value="C:cytosol"/>
    <property type="evidence" value="ECO:0007669"/>
    <property type="project" value="UniProtKB-ARBA"/>
</dbReference>
<dbReference type="Pfam" id="PF00724">
    <property type="entry name" value="Oxidored_FMN"/>
    <property type="match status" value="1"/>
</dbReference>
<dbReference type="STRING" id="1391654.AKJ09_00250"/>
<name>A0A0K1PJJ7_9BACT</name>
<dbReference type="Proteomes" id="UP000064967">
    <property type="component" value="Chromosome"/>
</dbReference>
<dbReference type="InterPro" id="IPR001155">
    <property type="entry name" value="OxRdtase_FMN_N"/>
</dbReference>
<keyword evidence="6" id="KW-1185">Reference proteome</keyword>
<dbReference type="KEGG" id="llu:AKJ09_00250"/>
<evidence type="ECO:0000256" key="3">
    <source>
        <dbReference type="ARBA" id="ARBA00023002"/>
    </source>
</evidence>
<evidence type="ECO:0000256" key="1">
    <source>
        <dbReference type="ARBA" id="ARBA00001917"/>
    </source>
</evidence>
<dbReference type="EMBL" id="CP012333">
    <property type="protein sequence ID" value="AKU93586.1"/>
    <property type="molecule type" value="Genomic_DNA"/>
</dbReference>
<evidence type="ECO:0000259" key="4">
    <source>
        <dbReference type="Pfam" id="PF00724"/>
    </source>
</evidence>
<comment type="similarity">
    <text evidence="2">Belongs to the NADH:flavin oxidoreductase/NADH oxidase family.</text>
</comment>
<dbReference type="PATRIC" id="fig|1391654.3.peg.264"/>
<evidence type="ECO:0000313" key="5">
    <source>
        <dbReference type="EMBL" id="AKU93586.1"/>
    </source>
</evidence>
<evidence type="ECO:0000256" key="2">
    <source>
        <dbReference type="ARBA" id="ARBA00005979"/>
    </source>
</evidence>
<comment type="cofactor">
    <cofactor evidence="1">
        <name>FMN</name>
        <dbReference type="ChEBI" id="CHEBI:58210"/>
    </cofactor>
</comment>
<dbReference type="GO" id="GO:0016628">
    <property type="term" value="F:oxidoreductase activity, acting on the CH-CH group of donors, NAD or NADP as acceptor"/>
    <property type="evidence" value="ECO:0007669"/>
    <property type="project" value="UniProtKB-ARBA"/>
</dbReference>
<dbReference type="OrthoDB" id="9784632at2"/>
<dbReference type="PANTHER" id="PTHR22893:SF91">
    <property type="entry name" value="NADPH DEHYDROGENASE 2-RELATED"/>
    <property type="match status" value="1"/>
</dbReference>
<dbReference type="AlphaFoldDB" id="A0A0K1PJJ7"/>
<keyword evidence="3" id="KW-0560">Oxidoreductase</keyword>
<dbReference type="SUPFAM" id="SSF51395">
    <property type="entry name" value="FMN-linked oxidoreductases"/>
    <property type="match status" value="1"/>
</dbReference>
<dbReference type="InterPro" id="IPR013785">
    <property type="entry name" value="Aldolase_TIM"/>
</dbReference>
<proteinExistence type="inferred from homology"/>
<organism evidence="5 6">
    <name type="scientific">Labilithrix luteola</name>
    <dbReference type="NCBI Taxonomy" id="1391654"/>
    <lineage>
        <taxon>Bacteria</taxon>
        <taxon>Pseudomonadati</taxon>
        <taxon>Myxococcota</taxon>
        <taxon>Polyangia</taxon>
        <taxon>Polyangiales</taxon>
        <taxon>Labilitrichaceae</taxon>
        <taxon>Labilithrix</taxon>
    </lineage>
</organism>
<evidence type="ECO:0000313" key="6">
    <source>
        <dbReference type="Proteomes" id="UP000064967"/>
    </source>
</evidence>
<reference evidence="5 6" key="1">
    <citation type="submission" date="2015-08" db="EMBL/GenBank/DDBJ databases">
        <authorList>
            <person name="Babu N.S."/>
            <person name="Beckwith C.J."/>
            <person name="Beseler K.G."/>
            <person name="Brison A."/>
            <person name="Carone J.V."/>
            <person name="Caskin T.P."/>
            <person name="Diamond M."/>
            <person name="Durham M.E."/>
            <person name="Foxe J.M."/>
            <person name="Go M."/>
            <person name="Henderson B.A."/>
            <person name="Jones I.B."/>
            <person name="McGettigan J.A."/>
            <person name="Micheletti S.J."/>
            <person name="Nasrallah M.E."/>
            <person name="Ortiz D."/>
            <person name="Piller C.R."/>
            <person name="Privatt S.R."/>
            <person name="Schneider S.L."/>
            <person name="Sharp S."/>
            <person name="Smith T.C."/>
            <person name="Stanton J.D."/>
            <person name="Ullery H.E."/>
            <person name="Wilson R.J."/>
            <person name="Serrano M.G."/>
            <person name="Buck G."/>
            <person name="Lee V."/>
            <person name="Wang Y."/>
            <person name="Carvalho R."/>
            <person name="Voegtly L."/>
            <person name="Shi R."/>
            <person name="Duckworth R."/>
            <person name="Johnson A."/>
            <person name="Loviza R."/>
            <person name="Walstead R."/>
            <person name="Shah Z."/>
            <person name="Kiflezghi M."/>
            <person name="Wade K."/>
            <person name="Ball S.L."/>
            <person name="Bradley K.W."/>
            <person name="Asai D.J."/>
            <person name="Bowman C.A."/>
            <person name="Russell D.A."/>
            <person name="Pope W.H."/>
            <person name="Jacobs-Sera D."/>
            <person name="Hendrix R.W."/>
            <person name="Hatfull G.F."/>
        </authorList>
    </citation>
    <scope>NUCLEOTIDE SEQUENCE [LARGE SCALE GENOMIC DNA]</scope>
    <source>
        <strain evidence="5 6">DSM 27648</strain>
    </source>
</reference>
<feature type="domain" description="NADH:flavin oxidoreductase/NADH oxidase N-terminal" evidence="4">
    <location>
        <begin position="12"/>
        <end position="344"/>
    </location>
</feature>
<protein>
    <submittedName>
        <fullName evidence="5">NADH:flavin oxidoreductase, Old Yellow Enzyme family</fullName>
    </submittedName>
</protein>
<dbReference type="Gene3D" id="3.20.20.70">
    <property type="entry name" value="Aldolase class I"/>
    <property type="match status" value="1"/>
</dbReference>
<sequence>MSPSSNPTLRHLLSPCTLGSLELANRMMMAPMTRSRAGAARMPGDMHTRYYLQRRTAGLIVSEALQISQQAIGYIGTPGIHTDEQERAWRRVVSAVHEGGGTIFAQLWHAGRVSARAFQPAGAAPVAPSAIAAPGETYTDTGPVPFDMPRALETSEIPAIVQQFADAARRARAAGFDGVEIHGGSGYLIDQFLRDSANVRTDSYGGSAENRVRILLEVISAVRKECPIDRIGVRISPTVPFIGVSDSNPERTFRVVAEALSDFDLGYLHVIEPIADSALVSKADVPRVTPIIREHFRGRLVLNGGYDAASAEGALARGEGDLVSFGALFVSNPDLPARFASGAPLSPPDRATFYGGGEQGYTDYPALA</sequence>
<accession>A0A0K1PJJ7</accession>
<gene>
    <name evidence="5" type="ORF">AKJ09_00250</name>
</gene>
<dbReference type="InterPro" id="IPR045247">
    <property type="entry name" value="Oye-like"/>
</dbReference>
<dbReference type="CDD" id="cd02933">
    <property type="entry name" value="OYE_like_FMN"/>
    <property type="match status" value="1"/>
</dbReference>
<dbReference type="GO" id="GO:0010181">
    <property type="term" value="F:FMN binding"/>
    <property type="evidence" value="ECO:0007669"/>
    <property type="project" value="InterPro"/>
</dbReference>
<dbReference type="RefSeq" id="WP_146645289.1">
    <property type="nucleotide sequence ID" value="NZ_CP012333.1"/>
</dbReference>
<dbReference type="PANTHER" id="PTHR22893">
    <property type="entry name" value="NADH OXIDOREDUCTASE-RELATED"/>
    <property type="match status" value="1"/>
</dbReference>
<dbReference type="FunFam" id="3.20.20.70:FF:000059">
    <property type="entry name" value="N-ethylmaleimide reductase, FMN-linked"/>
    <property type="match status" value="1"/>
</dbReference>